<organism evidence="5 6">
    <name type="scientific">Candidatus Nitrosymbiomonas proteolyticus</name>
    <dbReference type="NCBI Taxonomy" id="2608984"/>
    <lineage>
        <taxon>Bacteria</taxon>
        <taxon>Bacillati</taxon>
        <taxon>Armatimonadota</taxon>
        <taxon>Armatimonadota incertae sedis</taxon>
        <taxon>Candidatus Nitrosymbiomonas</taxon>
    </lineage>
</organism>
<dbReference type="Proteomes" id="UP000662873">
    <property type="component" value="Chromosome"/>
</dbReference>
<keyword evidence="3" id="KW-0949">S-adenosyl-L-methionine</keyword>
<name>A0A809S3F6_9BACT</name>
<dbReference type="GO" id="GO:0008168">
    <property type="term" value="F:methyltransferase activity"/>
    <property type="evidence" value="ECO:0007669"/>
    <property type="project" value="UniProtKB-KW"/>
</dbReference>
<dbReference type="PANTHER" id="PTHR43464">
    <property type="entry name" value="METHYLTRANSFERASE"/>
    <property type="match status" value="1"/>
</dbReference>
<dbReference type="GO" id="GO:0032259">
    <property type="term" value="P:methylation"/>
    <property type="evidence" value="ECO:0007669"/>
    <property type="project" value="UniProtKB-KW"/>
</dbReference>
<dbReference type="Pfam" id="PF13649">
    <property type="entry name" value="Methyltransf_25"/>
    <property type="match status" value="1"/>
</dbReference>
<proteinExistence type="predicted"/>
<dbReference type="Gene3D" id="2.20.25.110">
    <property type="entry name" value="S-adenosyl-L-methionine-dependent methyltransferases"/>
    <property type="match status" value="1"/>
</dbReference>
<dbReference type="KEGG" id="npy:NPRO_07120"/>
<keyword evidence="2 5" id="KW-0808">Transferase</keyword>
<dbReference type="InterPro" id="IPR029063">
    <property type="entry name" value="SAM-dependent_MTases_sf"/>
</dbReference>
<dbReference type="AlphaFoldDB" id="A0A809S3F6"/>
<accession>A0A809S3F6</accession>
<feature type="domain" description="Methyltransferase" evidence="4">
    <location>
        <begin position="51"/>
        <end position="145"/>
    </location>
</feature>
<dbReference type="SUPFAM" id="SSF53335">
    <property type="entry name" value="S-adenosyl-L-methionine-dependent methyltransferases"/>
    <property type="match status" value="1"/>
</dbReference>
<evidence type="ECO:0000259" key="4">
    <source>
        <dbReference type="Pfam" id="PF13649"/>
    </source>
</evidence>
<dbReference type="Gene3D" id="3.40.50.150">
    <property type="entry name" value="Vaccinia Virus protein VP39"/>
    <property type="match status" value="1"/>
</dbReference>
<reference evidence="5" key="1">
    <citation type="journal article" name="DNA Res.">
        <title>The physiological potential of anammox bacteria as revealed by their core genome structure.</title>
        <authorList>
            <person name="Okubo T."/>
            <person name="Toyoda A."/>
            <person name="Fukuhara K."/>
            <person name="Uchiyama I."/>
            <person name="Harigaya Y."/>
            <person name="Kuroiwa M."/>
            <person name="Suzuki T."/>
            <person name="Murakami Y."/>
            <person name="Suwa Y."/>
            <person name="Takami H."/>
        </authorList>
    </citation>
    <scope>NUCLEOTIDE SEQUENCE</scope>
    <source>
        <strain evidence="5">317325-2</strain>
    </source>
</reference>
<gene>
    <name evidence="5" type="ORF">NPRO_07120</name>
</gene>
<evidence type="ECO:0000313" key="6">
    <source>
        <dbReference type="Proteomes" id="UP000662873"/>
    </source>
</evidence>
<evidence type="ECO:0000256" key="1">
    <source>
        <dbReference type="ARBA" id="ARBA00022603"/>
    </source>
</evidence>
<dbReference type="InterPro" id="IPR041698">
    <property type="entry name" value="Methyltransf_25"/>
</dbReference>
<evidence type="ECO:0000313" key="5">
    <source>
        <dbReference type="EMBL" id="BBO23117.1"/>
    </source>
</evidence>
<sequence length="252" mass="28467">MEGPRGQLYDLAALFDDDYAYFHSALFTNDISDAHAAMLWDLLAIDYGMSVLDVGCGEGRLSNRLAEAGCVVTGIDLSPTLVDLACRDASERGFEVRYILGDVRDLAWEGEFDRAFLWFNTFGHFEEECNKEILAKCFRLLKPGGILLLDLTNRARHIAESKRAYEFAIGEDFLRDEFVSEWDDPVQVVVRTLVRGGSRRSLTFRYRMFEPDEIMEAMRTAGFAEVSVRDVDGGPFGPDSKRMEVLGFKSPE</sequence>
<protein>
    <submittedName>
        <fullName evidence="5">SAM-dependent methyltransferase</fullName>
    </submittedName>
</protein>
<evidence type="ECO:0000256" key="3">
    <source>
        <dbReference type="ARBA" id="ARBA00022691"/>
    </source>
</evidence>
<keyword evidence="1 5" id="KW-0489">Methyltransferase</keyword>
<dbReference type="EMBL" id="AP021858">
    <property type="protein sequence ID" value="BBO23117.1"/>
    <property type="molecule type" value="Genomic_DNA"/>
</dbReference>
<evidence type="ECO:0000256" key="2">
    <source>
        <dbReference type="ARBA" id="ARBA00022679"/>
    </source>
</evidence>
<dbReference type="CDD" id="cd02440">
    <property type="entry name" value="AdoMet_MTases"/>
    <property type="match status" value="1"/>
</dbReference>
<dbReference type="PANTHER" id="PTHR43464:SF19">
    <property type="entry name" value="UBIQUINONE BIOSYNTHESIS O-METHYLTRANSFERASE, MITOCHONDRIAL"/>
    <property type="match status" value="1"/>
</dbReference>